<evidence type="ECO:0000313" key="4">
    <source>
        <dbReference type="Proteomes" id="UP001186452"/>
    </source>
</evidence>
<keyword evidence="1" id="KW-1133">Transmembrane helix</keyword>
<dbReference type="NCBIfam" id="NF037970">
    <property type="entry name" value="vanZ_1"/>
    <property type="match status" value="1"/>
</dbReference>
<comment type="caution">
    <text evidence="3">The sequence shown here is derived from an EMBL/GenBank/DDBJ whole genome shotgun (WGS) entry which is preliminary data.</text>
</comment>
<organism evidence="3 4">
    <name type="scientific">Photobacterium rosenbergii</name>
    <dbReference type="NCBI Taxonomy" id="294936"/>
    <lineage>
        <taxon>Bacteria</taxon>
        <taxon>Pseudomonadati</taxon>
        <taxon>Pseudomonadota</taxon>
        <taxon>Gammaproteobacteria</taxon>
        <taxon>Vibrionales</taxon>
        <taxon>Vibrionaceae</taxon>
        <taxon>Photobacterium</taxon>
    </lineage>
</organism>
<dbReference type="Proteomes" id="UP001186452">
    <property type="component" value="Unassembled WGS sequence"/>
</dbReference>
<feature type="transmembrane region" description="Helical" evidence="1">
    <location>
        <begin position="146"/>
        <end position="164"/>
    </location>
</feature>
<protein>
    <submittedName>
        <fullName evidence="3">VanZ family protein</fullName>
    </submittedName>
</protein>
<evidence type="ECO:0000256" key="1">
    <source>
        <dbReference type="SAM" id="Phobius"/>
    </source>
</evidence>
<dbReference type="Pfam" id="PF04892">
    <property type="entry name" value="VanZ"/>
    <property type="match status" value="1"/>
</dbReference>
<keyword evidence="1" id="KW-0812">Transmembrane</keyword>
<sequence>MKNSRFPAFPLSRFPAFPLSRFPAFPLSRYPLYYSPIHRQNHQNPEPRTQNPEPRTQPMLRKLPLFLYALLILYLSLKPSGPEIVSIPHIDKLQHFMAYTVFAVVAAYAVSTKRAYYKVCIAIVLFSGAIELIQPSFGRECSFFDWLANSLGVSLGMFVTALLYNQQKRLCDFLNLSLD</sequence>
<feature type="domain" description="VanZ-like" evidence="2">
    <location>
        <begin position="87"/>
        <end position="163"/>
    </location>
</feature>
<feature type="transmembrane region" description="Helical" evidence="1">
    <location>
        <begin position="63"/>
        <end position="81"/>
    </location>
</feature>
<reference evidence="3 4" key="1">
    <citation type="submission" date="2023-10" db="EMBL/GenBank/DDBJ databases">
        <title>Marine bacteria isolated from horseshoe crab.</title>
        <authorList>
            <person name="Cheng T.H."/>
        </authorList>
    </citation>
    <scope>NUCLEOTIDE SEQUENCE [LARGE SCALE GENOMIC DNA]</scope>
    <source>
        <strain evidence="3 4">HSC6</strain>
    </source>
</reference>
<dbReference type="RefSeq" id="WP_317524915.1">
    <property type="nucleotide sequence ID" value="NZ_JAWJZI010000022.1"/>
</dbReference>
<name>A0ABU3ZPU1_9GAMM</name>
<feature type="transmembrane region" description="Helical" evidence="1">
    <location>
        <begin position="115"/>
        <end position="134"/>
    </location>
</feature>
<evidence type="ECO:0000259" key="2">
    <source>
        <dbReference type="Pfam" id="PF04892"/>
    </source>
</evidence>
<accession>A0ABU3ZPU1</accession>
<gene>
    <name evidence="3" type="ORF">R2X38_24265</name>
</gene>
<dbReference type="InterPro" id="IPR006976">
    <property type="entry name" value="VanZ-like"/>
</dbReference>
<proteinExistence type="predicted"/>
<keyword evidence="1" id="KW-0472">Membrane</keyword>
<keyword evidence="4" id="KW-1185">Reference proteome</keyword>
<feature type="transmembrane region" description="Helical" evidence="1">
    <location>
        <begin position="93"/>
        <end position="110"/>
    </location>
</feature>
<evidence type="ECO:0000313" key="3">
    <source>
        <dbReference type="EMBL" id="MDV5172121.1"/>
    </source>
</evidence>
<dbReference type="EMBL" id="JAWJZI010000022">
    <property type="protein sequence ID" value="MDV5172121.1"/>
    <property type="molecule type" value="Genomic_DNA"/>
</dbReference>